<organism evidence="2 3">
    <name type="scientific">Actinobacillus seminis</name>
    <dbReference type="NCBI Taxonomy" id="722"/>
    <lineage>
        <taxon>Bacteria</taxon>
        <taxon>Pseudomonadati</taxon>
        <taxon>Pseudomonadota</taxon>
        <taxon>Gammaproteobacteria</taxon>
        <taxon>Pasteurellales</taxon>
        <taxon>Pasteurellaceae</taxon>
        <taxon>Actinobacillus</taxon>
    </lineage>
</organism>
<gene>
    <name evidence="2" type="ORF">NCTC10851_00662</name>
</gene>
<dbReference type="AlphaFoldDB" id="A0A380VAL5"/>
<evidence type="ECO:0000313" key="3">
    <source>
        <dbReference type="Proteomes" id="UP000254507"/>
    </source>
</evidence>
<sequence>MNKVFKLIWNHAKQGFDVTSELTRSQRKNATTDNREKPAKALLVAGLSLSLLGGG</sequence>
<evidence type="ECO:0000313" key="2">
    <source>
        <dbReference type="EMBL" id="SUU34959.1"/>
    </source>
</evidence>
<dbReference type="Proteomes" id="UP000254507">
    <property type="component" value="Unassembled WGS sequence"/>
</dbReference>
<dbReference type="RefSeq" id="WP_158216595.1">
    <property type="nucleotide sequence ID" value="NZ_NLFK01000001.1"/>
</dbReference>
<dbReference type="Pfam" id="PF13018">
    <property type="entry name" value="ESPR"/>
    <property type="match status" value="1"/>
</dbReference>
<dbReference type="EMBL" id="UFSB01000001">
    <property type="protein sequence ID" value="SUU34959.1"/>
    <property type="molecule type" value="Genomic_DNA"/>
</dbReference>
<reference evidence="2 3" key="1">
    <citation type="submission" date="2018-06" db="EMBL/GenBank/DDBJ databases">
        <authorList>
            <consortium name="Pathogen Informatics"/>
            <person name="Doyle S."/>
        </authorList>
    </citation>
    <scope>NUCLEOTIDE SEQUENCE [LARGE SCALE GENOMIC DNA]</scope>
    <source>
        <strain evidence="2 3">NCTC10851</strain>
    </source>
</reference>
<protein>
    <submittedName>
        <fullName evidence="2">Autotransporter adhesin</fullName>
    </submittedName>
</protein>
<evidence type="ECO:0000259" key="1">
    <source>
        <dbReference type="Pfam" id="PF13018"/>
    </source>
</evidence>
<accession>A0A380VAL5</accession>
<proteinExistence type="predicted"/>
<feature type="domain" description="ESPR" evidence="1">
    <location>
        <begin position="1"/>
        <end position="48"/>
    </location>
</feature>
<name>A0A380VAL5_9PAST</name>
<dbReference type="InterPro" id="IPR024973">
    <property type="entry name" value="ESPR"/>
</dbReference>